<organism evidence="2 3">
    <name type="scientific">Vanessa tameamea</name>
    <name type="common">Kamehameha butterfly</name>
    <dbReference type="NCBI Taxonomy" id="334116"/>
    <lineage>
        <taxon>Eukaryota</taxon>
        <taxon>Metazoa</taxon>
        <taxon>Ecdysozoa</taxon>
        <taxon>Arthropoda</taxon>
        <taxon>Hexapoda</taxon>
        <taxon>Insecta</taxon>
        <taxon>Pterygota</taxon>
        <taxon>Neoptera</taxon>
        <taxon>Endopterygota</taxon>
        <taxon>Lepidoptera</taxon>
        <taxon>Glossata</taxon>
        <taxon>Ditrysia</taxon>
        <taxon>Papilionoidea</taxon>
        <taxon>Nymphalidae</taxon>
        <taxon>Nymphalinae</taxon>
        <taxon>Vanessa</taxon>
    </lineage>
</organism>
<gene>
    <name evidence="3" type="primary">LOC135193641</name>
</gene>
<feature type="transmembrane region" description="Helical" evidence="1">
    <location>
        <begin position="155"/>
        <end position="174"/>
    </location>
</feature>
<evidence type="ECO:0000313" key="3">
    <source>
        <dbReference type="RefSeq" id="XP_064073085.1"/>
    </source>
</evidence>
<keyword evidence="1" id="KW-1133">Transmembrane helix</keyword>
<keyword evidence="1" id="KW-0472">Membrane</keyword>
<accession>A0ABM4AP68</accession>
<proteinExistence type="predicted"/>
<dbReference type="RefSeq" id="XP_064073085.1">
    <property type="nucleotide sequence ID" value="XM_064217015.1"/>
</dbReference>
<sequence length="177" mass="21030">MDIQDFEEIFNQIKINFWLIGIPFNEPKLTIRYFIFLFTIITVALAELAFFYSKLSVENLLELTQLAPCTCIGLLSILKIIFITIKRQNIIELTACLKRLYEEVINSANKWELIKKDIIFLKYLVKYFFILNAILIAVYNFSSLILIWYNYYTKGVIIYSLPYAVLVPFLKDYFKYH</sequence>
<dbReference type="Proteomes" id="UP001652626">
    <property type="component" value="Chromosome 14"/>
</dbReference>
<dbReference type="GeneID" id="135193641"/>
<evidence type="ECO:0000256" key="1">
    <source>
        <dbReference type="SAM" id="Phobius"/>
    </source>
</evidence>
<feature type="transmembrane region" description="Helical" evidence="1">
    <location>
        <begin position="124"/>
        <end position="149"/>
    </location>
</feature>
<keyword evidence="2" id="KW-1185">Reference proteome</keyword>
<name>A0ABM4AP68_VANTA</name>
<feature type="transmembrane region" description="Helical" evidence="1">
    <location>
        <begin position="33"/>
        <end position="53"/>
    </location>
</feature>
<protein>
    <submittedName>
        <fullName evidence="3">Uncharacterized protein LOC135193641</fullName>
    </submittedName>
</protein>
<keyword evidence="1" id="KW-0812">Transmembrane</keyword>
<feature type="transmembrane region" description="Helical" evidence="1">
    <location>
        <begin position="65"/>
        <end position="85"/>
    </location>
</feature>
<reference evidence="3" key="1">
    <citation type="submission" date="2025-08" db="UniProtKB">
        <authorList>
            <consortium name="RefSeq"/>
        </authorList>
    </citation>
    <scope>IDENTIFICATION</scope>
    <source>
        <tissue evidence="3">Whole body</tissue>
    </source>
</reference>
<evidence type="ECO:0000313" key="2">
    <source>
        <dbReference type="Proteomes" id="UP001652626"/>
    </source>
</evidence>